<organism evidence="1 2">
    <name type="scientific">Holothuria leucospilota</name>
    <name type="common">Black long sea cucumber</name>
    <name type="synonym">Mertensiothuria leucospilota</name>
    <dbReference type="NCBI Taxonomy" id="206669"/>
    <lineage>
        <taxon>Eukaryota</taxon>
        <taxon>Metazoa</taxon>
        <taxon>Echinodermata</taxon>
        <taxon>Eleutherozoa</taxon>
        <taxon>Echinozoa</taxon>
        <taxon>Holothuroidea</taxon>
        <taxon>Aspidochirotacea</taxon>
        <taxon>Aspidochirotida</taxon>
        <taxon>Holothuriidae</taxon>
        <taxon>Holothuria</taxon>
    </lineage>
</organism>
<keyword evidence="2" id="KW-1185">Reference proteome</keyword>
<name>A0A9Q1H8A6_HOLLE</name>
<evidence type="ECO:0000313" key="2">
    <source>
        <dbReference type="Proteomes" id="UP001152320"/>
    </source>
</evidence>
<sequence>MASDALSIYEIKLWNVKTLQDFLRNGGSKFPGEKRNLSRLCLRPSRCQIQQVQIVIPRNAKATANCYRFRVENCLIQRVFKTGCPRKMVLLRGLRLRR</sequence>
<protein>
    <submittedName>
        <fullName evidence="1">Uncharacterized protein</fullName>
    </submittedName>
</protein>
<comment type="caution">
    <text evidence="1">The sequence shown here is derived from an EMBL/GenBank/DDBJ whole genome shotgun (WGS) entry which is preliminary data.</text>
</comment>
<dbReference type="EMBL" id="JAIZAY010000009">
    <property type="protein sequence ID" value="KAJ8036061.1"/>
    <property type="molecule type" value="Genomic_DNA"/>
</dbReference>
<accession>A0A9Q1H8A6</accession>
<reference evidence="1" key="1">
    <citation type="submission" date="2021-10" db="EMBL/GenBank/DDBJ databases">
        <title>Tropical sea cucumber genome reveals ecological adaptation and Cuvierian tubules defense mechanism.</title>
        <authorList>
            <person name="Chen T."/>
        </authorList>
    </citation>
    <scope>NUCLEOTIDE SEQUENCE</scope>
    <source>
        <strain evidence="1">Nanhai2018</strain>
        <tissue evidence="1">Muscle</tissue>
    </source>
</reference>
<dbReference type="AlphaFoldDB" id="A0A9Q1H8A6"/>
<gene>
    <name evidence="1" type="ORF">HOLleu_19927</name>
</gene>
<dbReference type="Proteomes" id="UP001152320">
    <property type="component" value="Chromosome 9"/>
</dbReference>
<evidence type="ECO:0000313" key="1">
    <source>
        <dbReference type="EMBL" id="KAJ8036061.1"/>
    </source>
</evidence>
<proteinExistence type="predicted"/>